<feature type="domain" description="ABC transporter" evidence="4">
    <location>
        <begin position="3"/>
        <end position="204"/>
    </location>
</feature>
<dbReference type="InterPro" id="IPR027417">
    <property type="entry name" value="P-loop_NTPase"/>
</dbReference>
<dbReference type="Pfam" id="PF00005">
    <property type="entry name" value="ABC_tran"/>
    <property type="match status" value="1"/>
</dbReference>
<dbReference type="PANTHER" id="PTHR42798">
    <property type="entry name" value="LIPOPROTEIN-RELEASING SYSTEM ATP-BINDING PROTEIN LOLD"/>
    <property type="match status" value="1"/>
</dbReference>
<dbReference type="InterPro" id="IPR003593">
    <property type="entry name" value="AAA+_ATPase"/>
</dbReference>
<dbReference type="Proteomes" id="UP000236726">
    <property type="component" value="Unassembled WGS sequence"/>
</dbReference>
<dbReference type="SMART" id="SM00382">
    <property type="entry name" value="AAA"/>
    <property type="match status" value="1"/>
</dbReference>
<dbReference type="EMBL" id="FNUL01000009">
    <property type="protein sequence ID" value="SEF81806.1"/>
    <property type="molecule type" value="Genomic_DNA"/>
</dbReference>
<keyword evidence="6" id="KW-1185">Reference proteome</keyword>
<sequence length="204" mass="22927">MTIKLDRVTKRLGDKTILNDVTKVFSLGNIYLIKGESGAGKTSLLEICAGLQNIDNGQVIVEKNKKFGFVFQNFNVFEELTVYDNLFVDLLMTTNYNKSEIENIIIKTIGELGLTDKIKQKAKLLSGGEKQRLALARAIVKKNDIIFADEPSANIDEKNVEKIKRIFEKMKNDNSLIIIAAHDESFDCIADEILRLRGGKLICE</sequence>
<evidence type="ECO:0000256" key="1">
    <source>
        <dbReference type="ARBA" id="ARBA00005417"/>
    </source>
</evidence>
<dbReference type="GO" id="GO:0005524">
    <property type="term" value="F:ATP binding"/>
    <property type="evidence" value="ECO:0007669"/>
    <property type="project" value="UniProtKB-KW"/>
</dbReference>
<comment type="similarity">
    <text evidence="1">Belongs to the ABC transporter superfamily.</text>
</comment>
<keyword evidence="3 5" id="KW-0067">ATP-binding</keyword>
<gene>
    <name evidence="5" type="ORF">SAMN05216537_109100</name>
</gene>
<proteinExistence type="inferred from homology"/>
<evidence type="ECO:0000313" key="5">
    <source>
        <dbReference type="EMBL" id="SEF81806.1"/>
    </source>
</evidence>
<dbReference type="PROSITE" id="PS50893">
    <property type="entry name" value="ABC_TRANSPORTER_2"/>
    <property type="match status" value="1"/>
</dbReference>
<dbReference type="PROSITE" id="PS00211">
    <property type="entry name" value="ABC_TRANSPORTER_1"/>
    <property type="match status" value="1"/>
</dbReference>
<evidence type="ECO:0000256" key="2">
    <source>
        <dbReference type="ARBA" id="ARBA00022741"/>
    </source>
</evidence>
<accession>A0A1H5V3M9</accession>
<dbReference type="SUPFAM" id="SSF52540">
    <property type="entry name" value="P-loop containing nucleoside triphosphate hydrolases"/>
    <property type="match status" value="1"/>
</dbReference>
<name>A0A1H5V3M9_9FIRM</name>
<dbReference type="PANTHER" id="PTHR42798:SF7">
    <property type="entry name" value="ALPHA-D-RIBOSE 1-METHYLPHOSPHONATE 5-TRIPHOSPHATE SYNTHASE SUBUNIT PHNL"/>
    <property type="match status" value="1"/>
</dbReference>
<evidence type="ECO:0000256" key="3">
    <source>
        <dbReference type="ARBA" id="ARBA00022840"/>
    </source>
</evidence>
<dbReference type="Gene3D" id="3.40.50.300">
    <property type="entry name" value="P-loop containing nucleotide triphosphate hydrolases"/>
    <property type="match status" value="1"/>
</dbReference>
<dbReference type="RefSeq" id="WP_103952938.1">
    <property type="nucleotide sequence ID" value="NZ_FNUL01000009.1"/>
</dbReference>
<evidence type="ECO:0000259" key="4">
    <source>
        <dbReference type="PROSITE" id="PS50893"/>
    </source>
</evidence>
<dbReference type="InterPro" id="IPR017871">
    <property type="entry name" value="ABC_transporter-like_CS"/>
</dbReference>
<organism evidence="5 6">
    <name type="scientific">Lachnospira multipara</name>
    <dbReference type="NCBI Taxonomy" id="28051"/>
    <lineage>
        <taxon>Bacteria</taxon>
        <taxon>Bacillati</taxon>
        <taxon>Bacillota</taxon>
        <taxon>Clostridia</taxon>
        <taxon>Lachnospirales</taxon>
        <taxon>Lachnospiraceae</taxon>
        <taxon>Lachnospira</taxon>
    </lineage>
</organism>
<dbReference type="InterPro" id="IPR003439">
    <property type="entry name" value="ABC_transporter-like_ATP-bd"/>
</dbReference>
<dbReference type="AlphaFoldDB" id="A0A1H5V3M9"/>
<evidence type="ECO:0000313" key="6">
    <source>
        <dbReference type="Proteomes" id="UP000236726"/>
    </source>
</evidence>
<keyword evidence="2" id="KW-0547">Nucleotide-binding</keyword>
<dbReference type="GO" id="GO:0016887">
    <property type="term" value="F:ATP hydrolysis activity"/>
    <property type="evidence" value="ECO:0007669"/>
    <property type="project" value="InterPro"/>
</dbReference>
<protein>
    <submittedName>
        <fullName evidence="5">Putative ABC transport system ATP-binding protein</fullName>
    </submittedName>
</protein>
<reference evidence="5 6" key="1">
    <citation type="submission" date="2016-10" db="EMBL/GenBank/DDBJ databases">
        <authorList>
            <person name="de Groot N.N."/>
        </authorList>
    </citation>
    <scope>NUCLEOTIDE SEQUENCE [LARGE SCALE GENOMIC DNA]</scope>
    <source>
        <strain evidence="5 6">D15d</strain>
    </source>
</reference>